<sequence length="81" mass="8669">MKTILLAALFAFAGLAQAQQSDTMRPMQRDAAEPAMEADTSAPAAPPRFQTRGIVPIVGMPCVSGYKHVGDDCIMANIEFE</sequence>
<evidence type="ECO:0008006" key="5">
    <source>
        <dbReference type="Google" id="ProtNLM"/>
    </source>
</evidence>
<reference evidence="4" key="1">
    <citation type="submission" date="2018-08" db="EMBL/GenBank/DDBJ databases">
        <authorList>
            <person name="Blom J."/>
        </authorList>
    </citation>
    <scope>NUCLEOTIDE SEQUENCE [LARGE SCALE GENOMIC DNA]</scope>
    <source>
        <strain evidence="4">CCOS 865</strain>
    </source>
</reference>
<proteinExistence type="predicted"/>
<protein>
    <recommendedName>
        <fullName evidence="5">Secreted protein</fullName>
    </recommendedName>
</protein>
<evidence type="ECO:0000313" key="3">
    <source>
        <dbReference type="EMBL" id="SYX88907.1"/>
    </source>
</evidence>
<gene>
    <name evidence="3" type="ORF">CCOS865_01147</name>
</gene>
<evidence type="ECO:0000313" key="4">
    <source>
        <dbReference type="Proteomes" id="UP000263595"/>
    </source>
</evidence>
<feature type="signal peptide" evidence="2">
    <location>
        <begin position="1"/>
        <end position="18"/>
    </location>
</feature>
<keyword evidence="2" id="KW-0732">Signal</keyword>
<name>A0A383RPB4_9PSED</name>
<organism evidence="3 4">
    <name type="scientific">Pseudomonas reidholzensis</name>
    <dbReference type="NCBI Taxonomy" id="1785162"/>
    <lineage>
        <taxon>Bacteria</taxon>
        <taxon>Pseudomonadati</taxon>
        <taxon>Pseudomonadota</taxon>
        <taxon>Gammaproteobacteria</taxon>
        <taxon>Pseudomonadales</taxon>
        <taxon>Pseudomonadaceae</taxon>
        <taxon>Pseudomonas</taxon>
    </lineage>
</organism>
<dbReference type="EMBL" id="UNOZ01000007">
    <property type="protein sequence ID" value="SYX88907.1"/>
    <property type="molecule type" value="Genomic_DNA"/>
</dbReference>
<dbReference type="RefSeq" id="WP_119138785.1">
    <property type="nucleotide sequence ID" value="NZ_CBCSFL010000050.1"/>
</dbReference>
<evidence type="ECO:0000256" key="2">
    <source>
        <dbReference type="SAM" id="SignalP"/>
    </source>
</evidence>
<evidence type="ECO:0000256" key="1">
    <source>
        <dbReference type="SAM" id="MobiDB-lite"/>
    </source>
</evidence>
<feature type="chain" id="PRO_5016879973" description="Secreted protein" evidence="2">
    <location>
        <begin position="19"/>
        <end position="81"/>
    </location>
</feature>
<dbReference type="OrthoDB" id="6957853at2"/>
<feature type="region of interest" description="Disordered" evidence="1">
    <location>
        <begin position="22"/>
        <end position="48"/>
    </location>
</feature>
<dbReference type="AlphaFoldDB" id="A0A383RPB4"/>
<accession>A0A383RPB4</accession>
<dbReference type="Proteomes" id="UP000263595">
    <property type="component" value="Unassembled WGS sequence"/>
</dbReference>
<keyword evidence="4" id="KW-1185">Reference proteome</keyword>